<dbReference type="InterPro" id="IPR003609">
    <property type="entry name" value="Pan_app"/>
</dbReference>
<keyword evidence="1" id="KW-0677">Repeat</keyword>
<dbReference type="GeneID" id="40310351"/>
<feature type="domain" description="Apple" evidence="4">
    <location>
        <begin position="540"/>
        <end position="614"/>
    </location>
</feature>
<name>A0A2A9MHN4_BESBE</name>
<accession>A0A2A9MHN4</accession>
<feature type="domain" description="Apple" evidence="4">
    <location>
        <begin position="1285"/>
        <end position="1359"/>
    </location>
</feature>
<feature type="domain" description="Apple" evidence="4">
    <location>
        <begin position="1368"/>
        <end position="1441"/>
    </location>
</feature>
<dbReference type="GO" id="GO:0005576">
    <property type="term" value="C:extracellular region"/>
    <property type="evidence" value="ECO:0007669"/>
    <property type="project" value="InterPro"/>
</dbReference>
<protein>
    <submittedName>
        <fullName evidence="5">PAN domain-containing protein</fullName>
    </submittedName>
</protein>
<evidence type="ECO:0000256" key="1">
    <source>
        <dbReference type="ARBA" id="ARBA00022737"/>
    </source>
</evidence>
<evidence type="ECO:0000313" key="5">
    <source>
        <dbReference type="EMBL" id="PFH35771.1"/>
    </source>
</evidence>
<reference evidence="5 6" key="1">
    <citation type="submission" date="2017-09" db="EMBL/GenBank/DDBJ databases">
        <title>Genome sequencing of Besnoitia besnoiti strain Bb-Ger1.</title>
        <authorList>
            <person name="Schares G."/>
            <person name="Venepally P."/>
            <person name="Lorenzi H.A."/>
        </authorList>
    </citation>
    <scope>NUCLEOTIDE SEQUENCE [LARGE SCALE GENOMIC DNA]</scope>
    <source>
        <strain evidence="5 6">Bb-Ger1</strain>
    </source>
</reference>
<evidence type="ECO:0000256" key="2">
    <source>
        <dbReference type="ARBA" id="ARBA00023157"/>
    </source>
</evidence>
<feature type="domain" description="Apple" evidence="4">
    <location>
        <begin position="211"/>
        <end position="286"/>
    </location>
</feature>
<sequence length="2392" mass="260871">MDPPPQKPAVRRISWRRMAVAAAAVACLGLSARSVSASSASQCYENNTDYRDSDVEKVETGSVLSFLSCQELCVAHPYCFYWTWDATTKNCYLKEKSALSGRITGSSVLGFVSGPKHCVSSAPRTPGCFHANTDYVGHDIAKVEDGTITSPSSCQTACQQTAGCQYWTFVGQTSSCYLKDHQALLGHKHSSDTVGMTSGPRDCLPQASAWCFEGNVDYAGYDVEKVESGQVTSATACQQLCMALPQCYYFTWVSSENNCYLKGSGAIQGRRSNYATVGMVSGPKVCHSNPPGACYELNVDYYGHDVQKIETGQVTTATMCHELCRGKEGCFHWTWVKQTQSCYLKGPYALQGRVHDSTKIGMVSGPKTCINPPVPCYEMDVDYRGGLVSETGPGSAASASMCQSLCQASRVCYFWTWDRTTRNCYLKDSTASSFRVSDASTIGFVSGPKDCDPLPPACMELDVDYFGHDIKKIEDEQVDSAASCQSRCQATSGCIYWTWVSQTMKCYLKDMHALIGRVQSPQTVGMVSGPKYCTPTPPGCHEWDVDYQGFDIKKLEGQCSSAKMCQSMCQGTTGCSFWSYVSSTNSCYLKSHLALNGHQSNESTLGIVSGPAFCPIQPICREENVDYAGYDVQKIESGDVASTKACQALCEQLPECSFWTWVSYTRHCYLKNHYALIGRDAGPAAAGMTSGPKRCTAVPQACHEYNVDYRGHDVKKLESGKVLSADTCRALCQVDHSCHYWTWVRATNNCYLEDQYAPLGRIQDGSTAGMVSGSRRCGEQFAGSCYESGVDYYGYDIEKLETGEVTTPSACQALCKGRTGCYYWTWVKTTQSCYLKNPYALQGWLRNSSTMDKISGAKDCVPAPPTCHELDVDYRGFDVQKLETNSINSYVECQSLCEANERCFYWTWVSQKKSCYLKDHGALLGRVQDAATAGLVSGPKLCAPHEHCYEIDVDYRGFDTEKIENGKVTSAALCHHHCLASAACAYWTWVGQTSNCYLKNSSAVLGRVQDFSTVGMVSGPRTCFPAAGTLEINVDFFGHNIKLIDDGSIRSYTDCQYVCQQYTDCHYWTYYQDSRSCFLKNASAPTMRVPRQSTVSGPKFYDQPSFPEPPTPEGPLPECFHTNVEFTGTEVQSLVSSTATECHATCQTSNVCSFFTFYRHERRCVLKTSETGEPLKELPVGFAVSGMRSCSIGQPHDSAPPCAVYNTEYVGQESDSDAAISAVECQVLCQRSRLCNFFTYYKQDGRCALKQFDSHSAELQEIPFGYAISATKYCGPPPSSAVPSCADRNVEYLGATVGDVATTTSAADCQALCQNAPTCEFFTFDGRTTACVLKKAYPGGEDKIYKLSKPYAASALKYCVPSQADPECAEKDTLYLGIDTAPIVTVETALECQKLCQHSTECEFFTFNDVEKRCRQRRSPVVGATVQKVSFPNVVSAMKYCTSPNEPQTTPYSEENVELKSHNLEISPVAADNVTACLDACNNQPDCYYWTFYSTVDRAMSCHLKNARAMAGKTQFAGAVSGSREVEIALDPQTEYVGANLPQDPVAVASPQECREACSLAPECAYWTYYSNRVVNCFLKDSAAKDSRRKNPDATSGSRHAVMGPVPMKYLDDRKYEPAMSAGPAAFRTVLTTPTAEQCQARAQANTQKLFWSWNKFDHTCNFYGPEVVGTETYDFEWVSGHAESQDKSYSSEAYTYGQGVYLLHLGSFEAKQAPSPKACAEECGKSKLCRSASFTRGVDGGAPNCYLGGLAGQTLAASKDSVVVAQNRATLMVAKKPIPSHLEEHPDTPIPQCIDLCRRSGECKRWAFDLSKNICYLYREIGAEQDDPNFLIADIGIHLEEIEQLILLDTALTPTAVESIVTPVANCKNACQKVQCFAYSYVPAAAGGSDICHIGNIREAKDLKTFAVSRKGSVLIRNPGGAMATGVAYVGEASEEDASQLNAASACAEACSSARDCKAWTFRGEEKLCELFASVSGVVPDSGSVVSGNETADAATLEKSPTKTGMVISTSWKTTVLAKQPMSTEQECEELCATTEKCVQWSAATQEDGTVECIAGTWNAALEEKTNAHTSVLGSRFFTPFLELKGTTITTDEPDPSLDPAKHCATRCATEVDTCHAWTLLTSSSTKTCHYFTEEAAVVSVTNPLAVSGSRGVLDIQLPVIYGAHEEPKAQADPATSVLACQQKCEGDASCLAWTWNYTQDWPDACTVVTDPLFKHEATNGTILVMMERRFLQPFLLLAGEDNDVLQREDGSATTDGLCQCMGKCYNNAECSAWSFELTENGSVCKLYSAFEKQPGYGFGISGSRRDASSCPTEVEEHLLLENPALIEPEGTLDEILSQAGQHTGYTAGVALITPVGEDPPKYKLAKEGGHGGLSSAEAAIVFNYVVSLGP</sequence>
<dbReference type="InterPro" id="IPR000177">
    <property type="entry name" value="Apple"/>
</dbReference>
<keyword evidence="6" id="KW-1185">Reference proteome</keyword>
<dbReference type="EMBL" id="NWUJ01000004">
    <property type="protein sequence ID" value="PFH35771.1"/>
    <property type="molecule type" value="Genomic_DNA"/>
</dbReference>
<feature type="domain" description="Apple" evidence="4">
    <location>
        <begin position="376"/>
        <end position="451"/>
    </location>
</feature>
<dbReference type="PANTHER" id="PTHR33946">
    <property type="match status" value="1"/>
</dbReference>
<dbReference type="Pfam" id="PF14295">
    <property type="entry name" value="PAN_4"/>
    <property type="match status" value="17"/>
</dbReference>
<feature type="domain" description="Apple" evidence="4">
    <location>
        <begin position="1202"/>
        <end position="1274"/>
    </location>
</feature>
<feature type="domain" description="Apple" evidence="4">
    <location>
        <begin position="1023"/>
        <end position="1105"/>
    </location>
</feature>
<dbReference type="Proteomes" id="UP000224006">
    <property type="component" value="Chromosome IV"/>
</dbReference>
<keyword evidence="3" id="KW-0732">Signal</keyword>
<dbReference type="PANTHER" id="PTHR33946:SF4">
    <property type="entry name" value="COAGULATION FACTOR XI"/>
    <property type="match status" value="1"/>
</dbReference>
<dbReference type="SMART" id="SM00473">
    <property type="entry name" value="PAN_AP"/>
    <property type="match status" value="7"/>
</dbReference>
<dbReference type="Pfam" id="PF00024">
    <property type="entry name" value="PAN_1"/>
    <property type="match status" value="9"/>
</dbReference>
<dbReference type="Gene3D" id="3.50.4.10">
    <property type="entry name" value="Hepatocyte Growth Factor"/>
    <property type="match status" value="20"/>
</dbReference>
<feature type="signal peptide" evidence="3">
    <location>
        <begin position="1"/>
        <end position="37"/>
    </location>
</feature>
<dbReference type="RefSeq" id="XP_029219780.1">
    <property type="nucleotide sequence ID" value="XM_029363857.1"/>
</dbReference>
<feature type="domain" description="Apple" evidence="4">
    <location>
        <begin position="128"/>
        <end position="203"/>
    </location>
</feature>
<comment type="caution">
    <text evidence="5">The sequence shown here is derived from an EMBL/GenBank/DDBJ whole genome shotgun (WGS) entry which is preliminary data.</text>
</comment>
<feature type="domain" description="Apple" evidence="4">
    <location>
        <begin position="43"/>
        <end position="118"/>
    </location>
</feature>
<dbReference type="KEGG" id="bbes:BESB_054220"/>
<dbReference type="OrthoDB" id="9448935at2759"/>
<evidence type="ECO:0000313" key="6">
    <source>
        <dbReference type="Proteomes" id="UP000224006"/>
    </source>
</evidence>
<evidence type="ECO:0000256" key="3">
    <source>
        <dbReference type="SAM" id="SignalP"/>
    </source>
</evidence>
<feature type="domain" description="Apple" evidence="4">
    <location>
        <begin position="1119"/>
        <end position="1190"/>
    </location>
</feature>
<dbReference type="GO" id="GO:0006508">
    <property type="term" value="P:proteolysis"/>
    <property type="evidence" value="ECO:0007669"/>
    <property type="project" value="InterPro"/>
</dbReference>
<dbReference type="SUPFAM" id="SSF57414">
    <property type="entry name" value="Hairpin loop containing domain-like"/>
    <property type="match status" value="18"/>
</dbReference>
<dbReference type="VEuPathDB" id="ToxoDB:BESB_054220"/>
<keyword evidence="2" id="KW-1015">Disulfide bond</keyword>
<dbReference type="PROSITE" id="PS50948">
    <property type="entry name" value="PAN"/>
    <property type="match status" value="10"/>
</dbReference>
<dbReference type="CDD" id="cd01100">
    <property type="entry name" value="APPLE_Factor_XI_like"/>
    <property type="match status" value="5"/>
</dbReference>
<organism evidence="5 6">
    <name type="scientific">Besnoitia besnoiti</name>
    <name type="common">Apicomplexan protozoan</name>
    <dbReference type="NCBI Taxonomy" id="94643"/>
    <lineage>
        <taxon>Eukaryota</taxon>
        <taxon>Sar</taxon>
        <taxon>Alveolata</taxon>
        <taxon>Apicomplexa</taxon>
        <taxon>Conoidasida</taxon>
        <taxon>Coccidia</taxon>
        <taxon>Eucoccidiorida</taxon>
        <taxon>Eimeriorina</taxon>
        <taxon>Sarcocystidae</taxon>
        <taxon>Besnoitia</taxon>
    </lineage>
</organism>
<proteinExistence type="predicted"/>
<dbReference type="SMART" id="SM00223">
    <property type="entry name" value="APPLE"/>
    <property type="match status" value="20"/>
</dbReference>
<evidence type="ECO:0000259" key="4">
    <source>
        <dbReference type="PROSITE" id="PS50948"/>
    </source>
</evidence>
<feature type="chain" id="PRO_5012428086" evidence="3">
    <location>
        <begin position="38"/>
        <end position="2392"/>
    </location>
</feature>
<gene>
    <name evidence="5" type="ORF">BESB_054220</name>
</gene>
<dbReference type="STRING" id="94643.A0A2A9MHN4"/>